<comment type="subunit">
    <text evidence="7">In the presence of PdxS, forms a dodecamer of heterodimers. Only shows activity in the heterodimer.</text>
</comment>
<organism evidence="9 10">
    <name type="scientific">Arthrobacter stackebrandtii</name>
    <dbReference type="NCBI Taxonomy" id="272161"/>
    <lineage>
        <taxon>Bacteria</taxon>
        <taxon>Bacillati</taxon>
        <taxon>Actinomycetota</taxon>
        <taxon>Actinomycetes</taxon>
        <taxon>Micrococcales</taxon>
        <taxon>Micrococcaceae</taxon>
        <taxon>Arthrobacter</taxon>
    </lineage>
</organism>
<feature type="binding site" evidence="7">
    <location>
        <position position="143"/>
    </location>
    <ligand>
        <name>L-glutamine</name>
        <dbReference type="ChEBI" id="CHEBI:58359"/>
    </ligand>
</feature>
<evidence type="ECO:0000256" key="7">
    <source>
        <dbReference type="HAMAP-Rule" id="MF_01615"/>
    </source>
</evidence>
<evidence type="ECO:0000256" key="3">
    <source>
        <dbReference type="ARBA" id="ARBA00022898"/>
    </source>
</evidence>
<dbReference type="NCBIfam" id="TIGR03800">
    <property type="entry name" value="PLP_synth_Pdx2"/>
    <property type="match status" value="1"/>
</dbReference>
<dbReference type="GO" id="GO:0036381">
    <property type="term" value="F:pyridoxal 5'-phosphate synthase (glutamine hydrolysing) activity"/>
    <property type="evidence" value="ECO:0007669"/>
    <property type="project" value="UniProtKB-EC"/>
</dbReference>
<evidence type="ECO:0000256" key="6">
    <source>
        <dbReference type="ARBA" id="ARBA00049534"/>
    </source>
</evidence>
<feature type="binding site" evidence="7">
    <location>
        <begin position="77"/>
        <end position="79"/>
    </location>
    <ligand>
        <name>L-glutamine</name>
        <dbReference type="ChEBI" id="CHEBI:58359"/>
    </ligand>
</feature>
<keyword evidence="10" id="KW-1185">Reference proteome</keyword>
<dbReference type="HAMAP" id="MF_01615">
    <property type="entry name" value="PdxT"/>
    <property type="match status" value="1"/>
</dbReference>
<reference evidence="9 10" key="1">
    <citation type="submission" date="2021-03" db="EMBL/GenBank/DDBJ databases">
        <title>Sequencing the genomes of 1000 actinobacteria strains.</title>
        <authorList>
            <person name="Klenk H.-P."/>
        </authorList>
    </citation>
    <scope>NUCLEOTIDE SEQUENCE [LARGE SCALE GENOMIC DNA]</scope>
    <source>
        <strain evidence="9 10">DSM 16005</strain>
    </source>
</reference>
<feature type="active site" description="Charge relay system" evidence="7">
    <location>
        <position position="240"/>
    </location>
</feature>
<evidence type="ECO:0000256" key="2">
    <source>
        <dbReference type="ARBA" id="ARBA00022801"/>
    </source>
</evidence>
<dbReference type="EMBL" id="JAGIOI010000001">
    <property type="protein sequence ID" value="MBP2414375.1"/>
    <property type="molecule type" value="Genomic_DNA"/>
</dbReference>
<dbReference type="PROSITE" id="PS51130">
    <property type="entry name" value="PDXT_SNO_2"/>
    <property type="match status" value="1"/>
</dbReference>
<sequence length="259" mass="27510">MTPNTPDSPAERNEPDSFASTIFPDPPRSGGPRVGILALQGDVREHARALEACGATAVPVRRPGELAAVEGLIIPGGESTTIDKLTRIFGMRDPLLERIAAGLPVYGSCAGMIMLADEIADPARDLDGNPQQTLGGLDITVRRNAFGRQVDSFETELEFQGLAPEGGAETPLHAVFIRAPWVERVGVGVQVLATVRAPGTLAPAAPNPGQTGGQTARIDPEVRAVAVRSQHLLATSFHPEVTGERRIHELFIRMIRGEA</sequence>
<comment type="catalytic activity">
    <reaction evidence="6 7">
        <text>L-glutamine + H2O = L-glutamate + NH4(+)</text>
        <dbReference type="Rhea" id="RHEA:15889"/>
        <dbReference type="ChEBI" id="CHEBI:15377"/>
        <dbReference type="ChEBI" id="CHEBI:28938"/>
        <dbReference type="ChEBI" id="CHEBI:29985"/>
        <dbReference type="ChEBI" id="CHEBI:58359"/>
        <dbReference type="EC" id="3.5.1.2"/>
    </reaction>
</comment>
<name>A0ABS4Z0M5_9MICC</name>
<feature type="binding site" evidence="7">
    <location>
        <begin position="177"/>
        <end position="178"/>
    </location>
    <ligand>
        <name>L-glutamine</name>
        <dbReference type="ChEBI" id="CHEBI:58359"/>
    </ligand>
</feature>
<dbReference type="PROSITE" id="PS51273">
    <property type="entry name" value="GATASE_TYPE_1"/>
    <property type="match status" value="1"/>
</dbReference>
<comment type="pathway">
    <text evidence="7">Cofactor biosynthesis; pyridoxal 5'-phosphate biosynthesis.</text>
</comment>
<dbReference type="PANTHER" id="PTHR31559:SF0">
    <property type="entry name" value="PYRIDOXAL 5'-PHOSPHATE SYNTHASE SUBUNIT SNO1-RELATED"/>
    <property type="match status" value="1"/>
</dbReference>
<dbReference type="InterPro" id="IPR002161">
    <property type="entry name" value="PdxT/SNO"/>
</dbReference>
<dbReference type="EC" id="3.5.1.2" evidence="7"/>
<evidence type="ECO:0000313" key="9">
    <source>
        <dbReference type="EMBL" id="MBP2414375.1"/>
    </source>
</evidence>
<comment type="similarity">
    <text evidence="1 7">Belongs to the glutaminase PdxT/SNO family.</text>
</comment>
<accession>A0ABS4Z0M5</accession>
<dbReference type="InterPro" id="IPR021196">
    <property type="entry name" value="PdxT/SNO_CS"/>
</dbReference>
<comment type="caution">
    <text evidence="9">The sequence shown here is derived from an EMBL/GenBank/DDBJ whole genome shotgun (WGS) entry which is preliminary data.</text>
</comment>
<dbReference type="PROSITE" id="PS01236">
    <property type="entry name" value="PDXT_SNO_1"/>
    <property type="match status" value="1"/>
</dbReference>
<keyword evidence="5 7" id="KW-0456">Lyase</keyword>
<feature type="active site" description="Charge relay system" evidence="7">
    <location>
        <position position="238"/>
    </location>
</feature>
<evidence type="ECO:0000256" key="5">
    <source>
        <dbReference type="ARBA" id="ARBA00023239"/>
    </source>
</evidence>
<feature type="region of interest" description="Disordered" evidence="8">
    <location>
        <begin position="1"/>
        <end position="31"/>
    </location>
</feature>
<comment type="catalytic activity">
    <reaction evidence="7">
        <text>aldehydo-D-ribose 5-phosphate + D-glyceraldehyde 3-phosphate + L-glutamine = pyridoxal 5'-phosphate + L-glutamate + phosphate + 3 H2O + H(+)</text>
        <dbReference type="Rhea" id="RHEA:31507"/>
        <dbReference type="ChEBI" id="CHEBI:15377"/>
        <dbReference type="ChEBI" id="CHEBI:15378"/>
        <dbReference type="ChEBI" id="CHEBI:29985"/>
        <dbReference type="ChEBI" id="CHEBI:43474"/>
        <dbReference type="ChEBI" id="CHEBI:58273"/>
        <dbReference type="ChEBI" id="CHEBI:58359"/>
        <dbReference type="ChEBI" id="CHEBI:59776"/>
        <dbReference type="ChEBI" id="CHEBI:597326"/>
        <dbReference type="EC" id="4.3.3.6"/>
    </reaction>
</comment>
<dbReference type="Proteomes" id="UP000711614">
    <property type="component" value="Unassembled WGS sequence"/>
</dbReference>
<dbReference type="PANTHER" id="PTHR31559">
    <property type="entry name" value="PYRIDOXAL 5'-PHOSPHATE SYNTHASE SUBUNIT SNO"/>
    <property type="match status" value="1"/>
</dbReference>
<keyword evidence="2 7" id="KW-0378">Hydrolase</keyword>
<dbReference type="CDD" id="cd01749">
    <property type="entry name" value="GATase1_PB"/>
    <property type="match status" value="1"/>
</dbReference>
<feature type="active site" description="Nucleophile" evidence="7">
    <location>
        <position position="109"/>
    </location>
</feature>
<evidence type="ECO:0000256" key="1">
    <source>
        <dbReference type="ARBA" id="ARBA00008345"/>
    </source>
</evidence>
<gene>
    <name evidence="7" type="primary">pdxT</name>
    <name evidence="9" type="ORF">JOF48_003174</name>
</gene>
<evidence type="ECO:0000256" key="4">
    <source>
        <dbReference type="ARBA" id="ARBA00022962"/>
    </source>
</evidence>
<dbReference type="Pfam" id="PF01174">
    <property type="entry name" value="SNO"/>
    <property type="match status" value="1"/>
</dbReference>
<dbReference type="InterPro" id="IPR029062">
    <property type="entry name" value="Class_I_gatase-like"/>
</dbReference>
<protein>
    <recommendedName>
        <fullName evidence="7">Pyridoxal 5'-phosphate synthase subunit PdxT</fullName>
        <ecNumber evidence="7">4.3.3.6</ecNumber>
    </recommendedName>
    <alternativeName>
        <fullName evidence="7">Pdx2</fullName>
    </alternativeName>
    <alternativeName>
        <fullName evidence="7">Pyridoxal 5'-phosphate synthase glutaminase subunit</fullName>
        <ecNumber evidence="7">3.5.1.2</ecNumber>
    </alternativeName>
</protein>
<dbReference type="EC" id="4.3.3.6" evidence="7"/>
<keyword evidence="4 7" id="KW-0315">Glutamine amidotransferase</keyword>
<proteinExistence type="inferred from homology"/>
<evidence type="ECO:0000256" key="8">
    <source>
        <dbReference type="SAM" id="MobiDB-lite"/>
    </source>
</evidence>
<comment type="function">
    <text evidence="7">Catalyzes the hydrolysis of glutamine to glutamate and ammonia as part of the biosynthesis of pyridoxal 5'-phosphate. The resulting ammonia molecule is channeled to the active site of PdxS.</text>
</comment>
<dbReference type="SUPFAM" id="SSF52317">
    <property type="entry name" value="Class I glutamine amidotransferase-like"/>
    <property type="match status" value="1"/>
</dbReference>
<dbReference type="PIRSF" id="PIRSF005639">
    <property type="entry name" value="Glut_amidoT_SNO"/>
    <property type="match status" value="1"/>
</dbReference>
<evidence type="ECO:0000313" key="10">
    <source>
        <dbReference type="Proteomes" id="UP000711614"/>
    </source>
</evidence>
<keyword evidence="3 7" id="KW-0663">Pyridoxal phosphate</keyword>
<dbReference type="Gene3D" id="3.40.50.880">
    <property type="match status" value="1"/>
</dbReference>